<dbReference type="Proteomes" id="UP000192491">
    <property type="component" value="Unassembled WGS sequence"/>
</dbReference>
<dbReference type="SUPFAM" id="SSF53756">
    <property type="entry name" value="UDP-Glycosyltransferase/glycogen phosphorylase"/>
    <property type="match status" value="1"/>
</dbReference>
<evidence type="ECO:0000313" key="3">
    <source>
        <dbReference type="Proteomes" id="UP000192491"/>
    </source>
</evidence>
<proteinExistence type="predicted"/>
<organism evidence="2 3">
    <name type="scientific">Thiothrix lacustris</name>
    <dbReference type="NCBI Taxonomy" id="525917"/>
    <lineage>
        <taxon>Bacteria</taxon>
        <taxon>Pseudomonadati</taxon>
        <taxon>Pseudomonadota</taxon>
        <taxon>Gammaproteobacteria</taxon>
        <taxon>Thiotrichales</taxon>
        <taxon>Thiotrichaceae</taxon>
        <taxon>Thiothrix</taxon>
    </lineage>
</organism>
<sequence length="515" mass="57379">MSAPEFPRLSRHQQADICLLLEGTYPYIRGGVSTWVHQLIQGLPQYRFALVFIGATRENYPDMHYQFPSNVCHFEAHYLAEPLNLAKPSPQAGNPAWFEALDHLHTQLKHGGQQHGLAAYAPFIEQLQASLKDGAEAFFYSEQAWERITREYQANAPDLPFNEYFWTVRSMHTPLFKLLEIAQTAPSATVYHTISTGYAGVLGFFLSVLRQRKLLLTEHGIYTKERYIDLYQADWIRDPTPQFSMGLHAPTSYIRRMWGRFFEGLGRLTYAASSEIVTLFAANRQTQIQYGANPNRCRIIPNGVDIRQLATTRQQRAATIPQVIGLIGRVVPIKDIKTYLRATALAQRQLPNLQAWIIGGEDEDPAYAAECHQLTASLGLQTTVKFCGFQSVAAMLPHLGVVVLSSISEGQPLSVLEAYAAGVPVVVTDVGACREMVEGVTDADRALGKSGEVVPIASPDAMATALVYLLSNPNAWRAAQAAAIARVEAFYTQSAFLNHYDNLYQRTLEHGGHRL</sequence>
<name>A0A1Y1QJ53_9GAMM</name>
<feature type="domain" description="DUF3492" evidence="1">
    <location>
        <begin position="15"/>
        <end position="294"/>
    </location>
</feature>
<dbReference type="AlphaFoldDB" id="A0A1Y1QJ53"/>
<reference evidence="2 3" key="1">
    <citation type="submission" date="2017-01" db="EMBL/GenBank/DDBJ databases">
        <title>Novel large sulfur bacteria in the metagenomes of groundwater-fed chemosynthetic microbial mats in the Lake Huron basin.</title>
        <authorList>
            <person name="Sharrar A.M."/>
            <person name="Flood B.E."/>
            <person name="Bailey J.V."/>
            <person name="Jones D.S."/>
            <person name="Biddanda B."/>
            <person name="Ruberg S.A."/>
            <person name="Marcus D.N."/>
            <person name="Dick G.J."/>
        </authorList>
    </citation>
    <scope>NUCLEOTIDE SEQUENCE [LARGE SCALE GENOMIC DNA]</scope>
    <source>
        <strain evidence="2">A8</strain>
    </source>
</reference>
<comment type="caution">
    <text evidence="2">The sequence shown here is derived from an EMBL/GenBank/DDBJ whole genome shotgun (WGS) entry which is preliminary data.</text>
</comment>
<dbReference type="InterPro" id="IPR047691">
    <property type="entry name" value="PelF-like"/>
</dbReference>
<dbReference type="Pfam" id="PF11997">
    <property type="entry name" value="DUF3492"/>
    <property type="match status" value="1"/>
</dbReference>
<protein>
    <recommendedName>
        <fullName evidence="1">DUF3492 domain-containing protein</fullName>
    </recommendedName>
</protein>
<evidence type="ECO:0000313" key="2">
    <source>
        <dbReference type="EMBL" id="OQX06737.1"/>
    </source>
</evidence>
<dbReference type="PANTHER" id="PTHR12526:SF608">
    <property type="entry name" value="PELF"/>
    <property type="match status" value="1"/>
</dbReference>
<dbReference type="EMBL" id="MTEJ01000232">
    <property type="protein sequence ID" value="OQX06737.1"/>
    <property type="molecule type" value="Genomic_DNA"/>
</dbReference>
<dbReference type="InterPro" id="IPR022622">
    <property type="entry name" value="DUF3492"/>
</dbReference>
<dbReference type="Gene3D" id="3.40.50.2000">
    <property type="entry name" value="Glycogen Phosphorylase B"/>
    <property type="match status" value="2"/>
</dbReference>
<dbReference type="Pfam" id="PF13692">
    <property type="entry name" value="Glyco_trans_1_4"/>
    <property type="match status" value="1"/>
</dbReference>
<dbReference type="NCBIfam" id="NF038011">
    <property type="entry name" value="PelF"/>
    <property type="match status" value="1"/>
</dbReference>
<accession>A0A1Y1QJ53</accession>
<dbReference type="PANTHER" id="PTHR12526">
    <property type="entry name" value="GLYCOSYLTRANSFERASE"/>
    <property type="match status" value="1"/>
</dbReference>
<evidence type="ECO:0000259" key="1">
    <source>
        <dbReference type="Pfam" id="PF11997"/>
    </source>
</evidence>
<gene>
    <name evidence="2" type="ORF">BWK73_30030</name>
</gene>